<proteinExistence type="inferred from homology"/>
<evidence type="ECO:0000256" key="6">
    <source>
        <dbReference type="HAMAP-Rule" id="MF_01161"/>
    </source>
</evidence>
<dbReference type="NCBIfam" id="TIGR02432">
    <property type="entry name" value="lysidine_TilS_N"/>
    <property type="match status" value="1"/>
</dbReference>
<evidence type="ECO:0000313" key="8">
    <source>
        <dbReference type="EMBL" id="SFK86580.1"/>
    </source>
</evidence>
<dbReference type="InterPro" id="IPR012094">
    <property type="entry name" value="tRNA_Ile_lys_synt"/>
</dbReference>
<comment type="catalytic activity">
    <reaction evidence="5 6">
        <text>cytidine(34) in tRNA(Ile2) + L-lysine + ATP = lysidine(34) in tRNA(Ile2) + AMP + diphosphate + H(+)</text>
        <dbReference type="Rhea" id="RHEA:43744"/>
        <dbReference type="Rhea" id="RHEA-COMP:10625"/>
        <dbReference type="Rhea" id="RHEA-COMP:10670"/>
        <dbReference type="ChEBI" id="CHEBI:15378"/>
        <dbReference type="ChEBI" id="CHEBI:30616"/>
        <dbReference type="ChEBI" id="CHEBI:32551"/>
        <dbReference type="ChEBI" id="CHEBI:33019"/>
        <dbReference type="ChEBI" id="CHEBI:82748"/>
        <dbReference type="ChEBI" id="CHEBI:83665"/>
        <dbReference type="ChEBI" id="CHEBI:456215"/>
        <dbReference type="EC" id="6.3.4.19"/>
    </reaction>
</comment>
<comment type="similarity">
    <text evidence="6">Belongs to the tRNA(Ile)-lysidine synthase family.</text>
</comment>
<comment type="function">
    <text evidence="6">Ligates lysine onto the cytidine present at position 34 of the AUA codon-specific tRNA(Ile) that contains the anticodon CAU, in an ATP-dependent manner. Cytidine is converted to lysidine, thus changing the amino acid specificity of the tRNA from methionine to isoleucine.</text>
</comment>
<dbReference type="PANTHER" id="PTHR43033:SF1">
    <property type="entry name" value="TRNA(ILE)-LYSIDINE SYNTHASE-RELATED"/>
    <property type="match status" value="1"/>
</dbReference>
<dbReference type="Gene3D" id="3.40.50.620">
    <property type="entry name" value="HUPs"/>
    <property type="match status" value="1"/>
</dbReference>
<keyword evidence="4 6" id="KW-0067">ATP-binding</keyword>
<protein>
    <recommendedName>
        <fullName evidence="6">tRNA(Ile)-lysidine synthase</fullName>
        <ecNumber evidence="6">6.3.4.19</ecNumber>
    </recommendedName>
    <alternativeName>
        <fullName evidence="6">tRNA(Ile)-2-lysyl-cytidine synthase</fullName>
    </alternativeName>
    <alternativeName>
        <fullName evidence="6">tRNA(Ile)-lysidine synthetase</fullName>
    </alternativeName>
</protein>
<keyword evidence="1 6" id="KW-0436">Ligase</keyword>
<evidence type="ECO:0000256" key="1">
    <source>
        <dbReference type="ARBA" id="ARBA00022598"/>
    </source>
</evidence>
<keyword evidence="6" id="KW-0963">Cytoplasm</keyword>
<dbReference type="HAMAP" id="MF_01161">
    <property type="entry name" value="tRNA_Ile_lys_synt"/>
    <property type="match status" value="1"/>
</dbReference>
<organism evidence="8 9">
    <name type="scientific">Loktanella salsilacus</name>
    <dbReference type="NCBI Taxonomy" id="195913"/>
    <lineage>
        <taxon>Bacteria</taxon>
        <taxon>Pseudomonadati</taxon>
        <taxon>Pseudomonadota</taxon>
        <taxon>Alphaproteobacteria</taxon>
        <taxon>Rhodobacterales</taxon>
        <taxon>Roseobacteraceae</taxon>
        <taxon>Loktanella</taxon>
    </lineage>
</organism>
<dbReference type="GO" id="GO:0005524">
    <property type="term" value="F:ATP binding"/>
    <property type="evidence" value="ECO:0007669"/>
    <property type="project" value="UniProtKB-UniRule"/>
</dbReference>
<sequence>MSLNTGSALNTGLPQRFADRMGQLLGPDFPQRLCLAVSGGGDSMAMLHLAAGWARVYGITLQVATVDHGLREASAAEAVMVAAEAQGLGLPHETLRWQGWDSRGNLQNEARQARRALLRQAAGGAPVLMAHTQNDQAETVLMRLARGSGVDGLAGMSDDATAGGMRILRPLLTETRAALRHYVTTLKIPFVDDLSNEDTEYARVRMRALIGTEGLDTATLAATATHMARARDVLQALARNAARDLSRPDATAPGAVVWDRDGFAALGAETQSRLAAAAVMAVTAATYRPRLEPLLEAVNRAMSGGAAVLAGAIIVPRRGRLFIAREPMAVGNAVDVAGPACLWDTGWRLEGHDINGLTVRALGEAGLGLIPDKPQPRAPRHILASLPAVWDGATLVAFAPLGFGAPHSIIPPGSGEELTLARLAH</sequence>
<evidence type="ECO:0000256" key="3">
    <source>
        <dbReference type="ARBA" id="ARBA00022741"/>
    </source>
</evidence>
<feature type="binding site" evidence="6">
    <location>
        <begin position="38"/>
        <end position="43"/>
    </location>
    <ligand>
        <name>ATP</name>
        <dbReference type="ChEBI" id="CHEBI:30616"/>
    </ligand>
</feature>
<dbReference type="EMBL" id="FOTF01000003">
    <property type="protein sequence ID" value="SFK86580.1"/>
    <property type="molecule type" value="Genomic_DNA"/>
</dbReference>
<dbReference type="GO" id="GO:0006400">
    <property type="term" value="P:tRNA modification"/>
    <property type="evidence" value="ECO:0007669"/>
    <property type="project" value="UniProtKB-UniRule"/>
</dbReference>
<dbReference type="InterPro" id="IPR012795">
    <property type="entry name" value="tRNA_Ile_lys_synt_N"/>
</dbReference>
<dbReference type="InterPro" id="IPR014729">
    <property type="entry name" value="Rossmann-like_a/b/a_fold"/>
</dbReference>
<evidence type="ECO:0000256" key="2">
    <source>
        <dbReference type="ARBA" id="ARBA00022694"/>
    </source>
</evidence>
<accession>A0A1I4D144</accession>
<comment type="domain">
    <text evidence="6">The N-terminal region contains the highly conserved SGGXDS motif, predicted to be a P-loop motif involved in ATP binding.</text>
</comment>
<dbReference type="GO" id="GO:0005737">
    <property type="term" value="C:cytoplasm"/>
    <property type="evidence" value="ECO:0007669"/>
    <property type="project" value="UniProtKB-SubCell"/>
</dbReference>
<keyword evidence="9" id="KW-1185">Reference proteome</keyword>
<evidence type="ECO:0000256" key="4">
    <source>
        <dbReference type="ARBA" id="ARBA00022840"/>
    </source>
</evidence>
<dbReference type="AlphaFoldDB" id="A0A1I4D144"/>
<evidence type="ECO:0000256" key="5">
    <source>
        <dbReference type="ARBA" id="ARBA00048539"/>
    </source>
</evidence>
<gene>
    <name evidence="6" type="primary">tilS</name>
    <name evidence="8" type="ORF">SAMN04488004_103117</name>
</gene>
<dbReference type="EC" id="6.3.4.19" evidence="6"/>
<dbReference type="CDD" id="cd01992">
    <property type="entry name" value="TilS_N"/>
    <property type="match status" value="1"/>
</dbReference>
<keyword evidence="2 6" id="KW-0819">tRNA processing</keyword>
<dbReference type="InterPro" id="IPR011063">
    <property type="entry name" value="TilS/TtcA_N"/>
</dbReference>
<dbReference type="Pfam" id="PF01171">
    <property type="entry name" value="ATP_bind_3"/>
    <property type="match status" value="1"/>
</dbReference>
<dbReference type="OrthoDB" id="9807403at2"/>
<dbReference type="PANTHER" id="PTHR43033">
    <property type="entry name" value="TRNA(ILE)-LYSIDINE SYNTHASE-RELATED"/>
    <property type="match status" value="1"/>
</dbReference>
<reference evidence="8 9" key="1">
    <citation type="submission" date="2016-10" db="EMBL/GenBank/DDBJ databases">
        <authorList>
            <person name="de Groot N.N."/>
        </authorList>
    </citation>
    <scope>NUCLEOTIDE SEQUENCE [LARGE SCALE GENOMIC DNA]</scope>
    <source>
        <strain evidence="8 9">DSM 16199</strain>
    </source>
</reference>
<dbReference type="STRING" id="195913.SAMN04488004_103117"/>
<evidence type="ECO:0000313" key="9">
    <source>
        <dbReference type="Proteomes" id="UP000199550"/>
    </source>
</evidence>
<feature type="domain" description="tRNA(Ile)-lysidine/2-thiocytidine synthase N-terminal" evidence="7">
    <location>
        <begin position="33"/>
        <end position="208"/>
    </location>
</feature>
<evidence type="ECO:0000259" key="7">
    <source>
        <dbReference type="Pfam" id="PF01171"/>
    </source>
</evidence>
<keyword evidence="3 6" id="KW-0547">Nucleotide-binding</keyword>
<name>A0A1I4D144_9RHOB</name>
<dbReference type="SUPFAM" id="SSF52402">
    <property type="entry name" value="Adenine nucleotide alpha hydrolases-like"/>
    <property type="match status" value="1"/>
</dbReference>
<dbReference type="Proteomes" id="UP000199550">
    <property type="component" value="Unassembled WGS sequence"/>
</dbReference>
<dbReference type="GO" id="GO:0032267">
    <property type="term" value="F:tRNA(Ile)-lysidine synthase activity"/>
    <property type="evidence" value="ECO:0007669"/>
    <property type="project" value="UniProtKB-EC"/>
</dbReference>
<comment type="subcellular location">
    <subcellularLocation>
        <location evidence="6">Cytoplasm</location>
    </subcellularLocation>
</comment>